<dbReference type="Pfam" id="PF25673">
    <property type="entry name" value="Terminase_7"/>
    <property type="match status" value="1"/>
</dbReference>
<gene>
    <name evidence="1" type="ORF">FB382_004384</name>
    <name evidence="2" type="ORF">FB382_004407</name>
</gene>
<proteinExistence type="predicted"/>
<protein>
    <submittedName>
        <fullName evidence="2">Uncharacterized protein</fullName>
    </submittedName>
</protein>
<accession>A0A7W3PBP0</accession>
<evidence type="ECO:0000313" key="2">
    <source>
        <dbReference type="EMBL" id="MBA8806055.1"/>
    </source>
</evidence>
<dbReference type="InterPro" id="IPR057972">
    <property type="entry name" value="Terminase_7"/>
</dbReference>
<sequence length="108" mass="12418">MWPLVEPSERELELWESWWAEPVAQIWEDAHTLHYVAFTVRMFAEAEQPKARTEDRKSLNQMMANLYLTPDSQLRAGIKIVSAPDIKAVPEVVAQVTNIKDRLNRGSA</sequence>
<dbReference type="AlphaFoldDB" id="A0A7W3PBP0"/>
<name>A0A7W3PBP0_9ACTN</name>
<keyword evidence="3" id="KW-1185">Reference proteome</keyword>
<evidence type="ECO:0000313" key="1">
    <source>
        <dbReference type="EMBL" id="MBA8806033.1"/>
    </source>
</evidence>
<dbReference type="EMBL" id="JACGXA010000006">
    <property type="protein sequence ID" value="MBA8806055.1"/>
    <property type="molecule type" value="Genomic_DNA"/>
</dbReference>
<dbReference type="Proteomes" id="UP000580910">
    <property type="component" value="Unassembled WGS sequence"/>
</dbReference>
<organism evidence="2 3">
    <name type="scientific">Nocardioides ginsengisegetis</name>
    <dbReference type="NCBI Taxonomy" id="661491"/>
    <lineage>
        <taxon>Bacteria</taxon>
        <taxon>Bacillati</taxon>
        <taxon>Actinomycetota</taxon>
        <taxon>Actinomycetes</taxon>
        <taxon>Propionibacteriales</taxon>
        <taxon>Nocardioidaceae</taxon>
        <taxon>Nocardioides</taxon>
    </lineage>
</organism>
<dbReference type="EMBL" id="JACGXA010000004">
    <property type="protein sequence ID" value="MBA8806033.1"/>
    <property type="molecule type" value="Genomic_DNA"/>
</dbReference>
<comment type="caution">
    <text evidence="2">The sequence shown here is derived from an EMBL/GenBank/DDBJ whole genome shotgun (WGS) entry which is preliminary data.</text>
</comment>
<evidence type="ECO:0000313" key="3">
    <source>
        <dbReference type="Proteomes" id="UP000580910"/>
    </source>
</evidence>
<reference evidence="2 3" key="1">
    <citation type="submission" date="2020-07" db="EMBL/GenBank/DDBJ databases">
        <title>Sequencing the genomes of 1000 actinobacteria strains.</title>
        <authorList>
            <person name="Klenk H.-P."/>
        </authorList>
    </citation>
    <scope>NUCLEOTIDE SEQUENCE [LARGE SCALE GENOMIC DNA]</scope>
    <source>
        <strain evidence="2 3">DSM 21349</strain>
    </source>
</reference>
<dbReference type="RefSeq" id="WP_182542052.1">
    <property type="nucleotide sequence ID" value="NZ_JACGXA010000006.1"/>
</dbReference>